<dbReference type="InterPro" id="IPR045404">
    <property type="entry name" value="Gp13-like"/>
</dbReference>
<evidence type="ECO:0000313" key="2">
    <source>
        <dbReference type="Proteomes" id="UP000028022"/>
    </source>
</evidence>
<sequence>MANELTKILDTITPQQYNAYMQQYTAAKSAFVQSGIAVSDERVSKNITSGGLLVNMPFWNDLTGDSEVLGNGDKALETGKITAGADIACVLYRGRGWAANELTGIVAGSDPVRAILNRIGAYWLREDQKALIATLNGIFATGTGGEKGALEETHVSDQSKASSGIDAGMVLDAKQLLGDSADQVTAIAMHSAVYTKLQKDNLIQYIQPTTATINIPTYLGYRVIIDDGIAPTGDVYTSYLFRTGSIGLNTGNPSGLTTFETSREAAKGNDMIYTRRALVMHPYGVKWTGAEVAEGNITPSNADLAKFKNWQRVYEPKNIGIIALKHKIGK</sequence>
<evidence type="ECO:0000313" key="1">
    <source>
        <dbReference type="EMBL" id="KEQ48943.1"/>
    </source>
</evidence>
<dbReference type="Pfam" id="PF20036">
    <property type="entry name" value="Gp13-like"/>
    <property type="match status" value="1"/>
</dbReference>
<reference evidence="1 2" key="1">
    <citation type="submission" date="2014-05" db="EMBL/GenBank/DDBJ databases">
        <authorList>
            <person name="Daugherty S.C."/>
            <person name="Tallon L.J."/>
            <person name="Sadzewicz L."/>
            <person name="Kilian M."/>
            <person name="Tettelin H."/>
        </authorList>
    </citation>
    <scope>NUCLEOTIDE SEQUENCE [LARGE SCALE GENOMIC DNA]</scope>
    <source>
        <strain evidence="1 2">SK608</strain>
    </source>
</reference>
<name>A0A081R170_STRMT</name>
<dbReference type="AlphaFoldDB" id="A0A081R170"/>
<accession>A0A081R170</accession>
<dbReference type="SUPFAM" id="SSF56563">
    <property type="entry name" value="Major capsid protein gp5"/>
    <property type="match status" value="1"/>
</dbReference>
<gene>
    <name evidence="1" type="ORF">SK608_0241</name>
</gene>
<organism evidence="1 2">
    <name type="scientific">Streptococcus mitis</name>
    <dbReference type="NCBI Taxonomy" id="28037"/>
    <lineage>
        <taxon>Bacteria</taxon>
        <taxon>Bacillati</taxon>
        <taxon>Bacillota</taxon>
        <taxon>Bacilli</taxon>
        <taxon>Lactobacillales</taxon>
        <taxon>Streptococcaceae</taxon>
        <taxon>Streptococcus</taxon>
        <taxon>Streptococcus mitis group</taxon>
    </lineage>
</organism>
<comment type="caution">
    <text evidence="1">The sequence shown here is derived from an EMBL/GenBank/DDBJ whole genome shotgun (WGS) entry which is preliminary data.</text>
</comment>
<protein>
    <submittedName>
        <fullName evidence="1">Phage capsid family protein</fullName>
    </submittedName>
</protein>
<dbReference type="EMBL" id="JPFZ01000007">
    <property type="protein sequence ID" value="KEQ48943.1"/>
    <property type="molecule type" value="Genomic_DNA"/>
</dbReference>
<dbReference type="Proteomes" id="UP000028022">
    <property type="component" value="Unassembled WGS sequence"/>
</dbReference>
<proteinExistence type="predicted"/>